<dbReference type="Proteomes" id="UP000249739">
    <property type="component" value="Unassembled WGS sequence"/>
</dbReference>
<sequence length="412" mass="47533">MSKNKDLSFGVDFTIASGFDLNLPESSKRMLWNSGLLKNRTIAKIIQRSSGFYADKSEQDIYNWLNNIKDIVAVAQEYADDFFYGGQIPNDTYNMLLANDVPEPAENNHVKSFCRFVENYIAVKSFYLKLQSGCLVLGDEKTDELYNKIIEPVKKEYTDDPAHCVALQDLTRKIDFLFNYHDDPMFWFISMSAKDKEGVFDKGKLIETISIPSNAVDTFNTTYLILEDGFPSYDAFYSLAQSAVNPMSFLMNQRQALSRNALKYVFAHAVLAHDYEASHKAYDENVNLIHDAYTNQVTDEAYLRSLGIRIQDFHLLSNAMTMTDFIQCASGLWGREKEPVFRKNHIDDMYEFLCDSENVSLQSPELLEMWESWRQIAVREYNDTIKGFSQFDFKPYKDPLIYPANDRCPALH</sequence>
<organism evidence="1 2">
    <name type="scientific">Micavibrio aeruginosavorus</name>
    <dbReference type="NCBI Taxonomy" id="349221"/>
    <lineage>
        <taxon>Bacteria</taxon>
        <taxon>Pseudomonadati</taxon>
        <taxon>Bdellovibrionota</taxon>
        <taxon>Bdellovibrionia</taxon>
        <taxon>Bdellovibrionales</taxon>
        <taxon>Pseudobdellovibrionaceae</taxon>
        <taxon>Micavibrio</taxon>
    </lineage>
</organism>
<dbReference type="EMBL" id="QFOT01000183">
    <property type="protein sequence ID" value="PZP53368.1"/>
    <property type="molecule type" value="Genomic_DNA"/>
</dbReference>
<comment type="caution">
    <text evidence="1">The sequence shown here is derived from an EMBL/GenBank/DDBJ whole genome shotgun (WGS) entry which is preliminary data.</text>
</comment>
<dbReference type="AlphaFoldDB" id="A0A2W5FDC5"/>
<protein>
    <submittedName>
        <fullName evidence="1">Uncharacterized protein</fullName>
    </submittedName>
</protein>
<gene>
    <name evidence="1" type="ORF">DI586_11105</name>
</gene>
<proteinExistence type="predicted"/>
<name>A0A2W5FDC5_9BACT</name>
<accession>A0A2W5FDC5</accession>
<reference evidence="1 2" key="1">
    <citation type="submission" date="2017-08" db="EMBL/GenBank/DDBJ databases">
        <title>Infants hospitalized years apart are colonized by the same room-sourced microbial strains.</title>
        <authorList>
            <person name="Brooks B."/>
            <person name="Olm M.R."/>
            <person name="Firek B.A."/>
            <person name="Baker R."/>
            <person name="Thomas B.C."/>
            <person name="Morowitz M.J."/>
            <person name="Banfield J.F."/>
        </authorList>
    </citation>
    <scope>NUCLEOTIDE SEQUENCE [LARGE SCALE GENOMIC DNA]</scope>
    <source>
        <strain evidence="1">S2_006_000_R2_64</strain>
    </source>
</reference>
<evidence type="ECO:0000313" key="2">
    <source>
        <dbReference type="Proteomes" id="UP000249739"/>
    </source>
</evidence>
<evidence type="ECO:0000313" key="1">
    <source>
        <dbReference type="EMBL" id="PZP53368.1"/>
    </source>
</evidence>